<sequence>MDEGNATFTKIFEYLNIFQRESILTLSPLGAAAEISANDTHIYTIPPELKDSLLSLSTCTQPDQNYKSLELVVGKTRYSGEGGLVTYSAGGLDVVQVIAPQGEGSWTYELGVGPSASYALNETVTDLFFVDSDFANSLLVTSPLTELQENLTNIVLLKDWGDSNPVVTIDSLEISLYTSLVNTSNVLYRSYCAIHNNGPLLNQKNADLSYTNRGTKHQTRAQYLLPGLNHSTEYVAYLTYANAQLNSSASPPPLGGISLGQASFSTTGSFSCQLVYNMTFCSEMAFAVPGNASAFSVNELTMFYDNMARKRYENFSKSLEQELCQGKLDDRYSVLRSCGDCDSSYRNWLCAITVPRCADWSSNGSYLHPRPKGQSRNPEINKYIDPGPYKEVLPCKELCYDLVRDCPASLGFSCPNKHMINLSYGSMSDDGYVTCSYPGAVFFEDAAHRMTPPWLLLLFMLFLFL</sequence>
<dbReference type="GeneID" id="36516222"/>
<comment type="caution">
    <text evidence="1">The sequence shown here is derived from an EMBL/GenBank/DDBJ whole genome shotgun (WGS) entry which is preliminary data.</text>
</comment>
<gene>
    <name evidence="1" type="ORF">B9G98_02474</name>
</gene>
<evidence type="ECO:0000313" key="1">
    <source>
        <dbReference type="EMBL" id="PRT54854.1"/>
    </source>
</evidence>
<dbReference type="PANTHER" id="PTHR39142:SF1">
    <property type="entry name" value="AEL197CP"/>
    <property type="match status" value="1"/>
</dbReference>
<dbReference type="RefSeq" id="XP_024664799.1">
    <property type="nucleotide sequence ID" value="XM_024809031.1"/>
</dbReference>
<dbReference type="GO" id="GO:0005262">
    <property type="term" value="F:calcium channel activity"/>
    <property type="evidence" value="ECO:0007669"/>
    <property type="project" value="InterPro"/>
</dbReference>
<protein>
    <submittedName>
        <fullName evidence="1">Calcium influx-promoting protein ehs1</fullName>
    </submittedName>
</protein>
<organism evidence="1 2">
    <name type="scientific">Wickerhamiella sorbophila</name>
    <dbReference type="NCBI Taxonomy" id="45607"/>
    <lineage>
        <taxon>Eukaryota</taxon>
        <taxon>Fungi</taxon>
        <taxon>Dikarya</taxon>
        <taxon>Ascomycota</taxon>
        <taxon>Saccharomycotina</taxon>
        <taxon>Dipodascomycetes</taxon>
        <taxon>Dipodascales</taxon>
        <taxon>Trichomonascaceae</taxon>
        <taxon>Wickerhamiella</taxon>
    </lineage>
</organism>
<evidence type="ECO:0000313" key="2">
    <source>
        <dbReference type="Proteomes" id="UP000238350"/>
    </source>
</evidence>
<dbReference type="Gene3D" id="1.10.2000.10">
    <property type="entry name" value="Frizzled cysteine-rich domain"/>
    <property type="match status" value="1"/>
</dbReference>
<dbReference type="OrthoDB" id="5405745at2759"/>
<dbReference type="Pfam" id="PF12929">
    <property type="entry name" value="Mid1"/>
    <property type="match status" value="1"/>
</dbReference>
<dbReference type="PANTHER" id="PTHR39142">
    <property type="entry name" value="MID1P"/>
    <property type="match status" value="1"/>
</dbReference>
<dbReference type="Proteomes" id="UP000238350">
    <property type="component" value="Unassembled WGS sequence"/>
</dbReference>
<accession>A0A2T0FIM3</accession>
<dbReference type="STRING" id="45607.A0A2T0FIM3"/>
<dbReference type="EMBL" id="NDIQ01000021">
    <property type="protein sequence ID" value="PRT54854.1"/>
    <property type="molecule type" value="Genomic_DNA"/>
</dbReference>
<name>A0A2T0FIM3_9ASCO</name>
<dbReference type="AlphaFoldDB" id="A0A2T0FIM3"/>
<reference evidence="1 2" key="1">
    <citation type="submission" date="2017-04" db="EMBL/GenBank/DDBJ databases">
        <title>Genome sequencing of [Candida] sorbophila.</title>
        <authorList>
            <person name="Ahn J.O."/>
        </authorList>
    </citation>
    <scope>NUCLEOTIDE SEQUENCE [LARGE SCALE GENOMIC DNA]</scope>
    <source>
        <strain evidence="1 2">DS02</strain>
    </source>
</reference>
<proteinExistence type="predicted"/>
<dbReference type="GO" id="GO:0098703">
    <property type="term" value="P:calcium ion import across plasma membrane"/>
    <property type="evidence" value="ECO:0007669"/>
    <property type="project" value="InterPro"/>
</dbReference>
<dbReference type="InterPro" id="IPR036790">
    <property type="entry name" value="Frizzled_dom_sf"/>
</dbReference>
<dbReference type="InterPro" id="IPR024338">
    <property type="entry name" value="MID1/Yam8"/>
</dbReference>
<keyword evidence="2" id="KW-1185">Reference proteome</keyword>